<dbReference type="SUPFAM" id="SSF48452">
    <property type="entry name" value="TPR-like"/>
    <property type="match status" value="1"/>
</dbReference>
<sequence length="211" mass="23376">MADQKKPNYLQKVLIIASGLAFLSLMIIPLAGLFGKSPEAVQPNNNPNAPANLDLKQLQAESQGYEQVLKREPDNLRALQGVIDTKMKLGDYQGAIPHLEKLSQMYPDNPQVLQALAQAYAMSNNVTGVTKVKEQLEKNLAKNPDDPRLLQAVAQMRIVTNDLAGAIEIMEKLAKIYPQDEKLKQAIVMLKQEQNKQLSPDMLQPIPTPSK</sequence>
<protein>
    <submittedName>
        <fullName evidence="2">Uncharacterized protein</fullName>
    </submittedName>
</protein>
<reference evidence="2 3" key="2">
    <citation type="submission" date="2018-03" db="EMBL/GenBank/DDBJ databases">
        <authorList>
            <person name="Keele B.F."/>
        </authorList>
    </citation>
    <scope>NUCLEOTIDE SEQUENCE [LARGE SCALE GENOMIC DNA]</scope>
    <source>
        <strain evidence="2 3">CCALA 016</strain>
    </source>
</reference>
<keyword evidence="1" id="KW-1133">Transmembrane helix</keyword>
<evidence type="ECO:0000256" key="1">
    <source>
        <dbReference type="SAM" id="Phobius"/>
    </source>
</evidence>
<dbReference type="AlphaFoldDB" id="A0A2T1LUP3"/>
<keyword evidence="3" id="KW-1185">Reference proteome</keyword>
<dbReference type="OrthoDB" id="427425at2"/>
<dbReference type="EMBL" id="PXOH01000021">
    <property type="protein sequence ID" value="PSF35283.1"/>
    <property type="molecule type" value="Genomic_DNA"/>
</dbReference>
<dbReference type="InterPro" id="IPR011990">
    <property type="entry name" value="TPR-like_helical_dom_sf"/>
</dbReference>
<proteinExistence type="predicted"/>
<dbReference type="Proteomes" id="UP000239001">
    <property type="component" value="Unassembled WGS sequence"/>
</dbReference>
<feature type="transmembrane region" description="Helical" evidence="1">
    <location>
        <begin position="12"/>
        <end position="34"/>
    </location>
</feature>
<dbReference type="Gene3D" id="1.25.40.10">
    <property type="entry name" value="Tetratricopeptide repeat domain"/>
    <property type="match status" value="1"/>
</dbReference>
<dbReference type="RefSeq" id="WP_106458143.1">
    <property type="nucleotide sequence ID" value="NZ_PXOH01000021.1"/>
</dbReference>
<reference evidence="2 3" key="1">
    <citation type="submission" date="2018-03" db="EMBL/GenBank/DDBJ databases">
        <title>The ancient ancestry and fast evolution of plastids.</title>
        <authorList>
            <person name="Moore K.R."/>
            <person name="Magnabosco C."/>
            <person name="Momper L."/>
            <person name="Gold D.A."/>
            <person name="Bosak T."/>
            <person name="Fournier G.P."/>
        </authorList>
    </citation>
    <scope>NUCLEOTIDE SEQUENCE [LARGE SCALE GENOMIC DNA]</scope>
    <source>
        <strain evidence="2 3">CCALA 016</strain>
    </source>
</reference>
<evidence type="ECO:0000313" key="2">
    <source>
        <dbReference type="EMBL" id="PSF35283.1"/>
    </source>
</evidence>
<organism evidence="2 3">
    <name type="scientific">Aphanothece hegewaldii CCALA 016</name>
    <dbReference type="NCBI Taxonomy" id="2107694"/>
    <lineage>
        <taxon>Bacteria</taxon>
        <taxon>Bacillati</taxon>
        <taxon>Cyanobacteriota</taxon>
        <taxon>Cyanophyceae</taxon>
        <taxon>Oscillatoriophycideae</taxon>
        <taxon>Chroococcales</taxon>
        <taxon>Aphanothecaceae</taxon>
        <taxon>Aphanothece</taxon>
    </lineage>
</organism>
<dbReference type="Pfam" id="PF14559">
    <property type="entry name" value="TPR_19"/>
    <property type="match status" value="1"/>
</dbReference>
<name>A0A2T1LUP3_9CHRO</name>
<comment type="caution">
    <text evidence="2">The sequence shown here is derived from an EMBL/GenBank/DDBJ whole genome shotgun (WGS) entry which is preliminary data.</text>
</comment>
<gene>
    <name evidence="2" type="ORF">C7H19_17140</name>
</gene>
<keyword evidence="1" id="KW-0812">Transmembrane</keyword>
<keyword evidence="1" id="KW-0472">Membrane</keyword>
<evidence type="ECO:0000313" key="3">
    <source>
        <dbReference type="Proteomes" id="UP000239001"/>
    </source>
</evidence>
<accession>A0A2T1LUP3</accession>